<evidence type="ECO:0000256" key="8">
    <source>
        <dbReference type="PIRNR" id="PIRNR006630"/>
    </source>
</evidence>
<dbReference type="GO" id="GO:0003952">
    <property type="term" value="F:NAD+ synthase (glutamine-hydrolyzing) activity"/>
    <property type="evidence" value="ECO:0007669"/>
    <property type="project" value="UniProtKB-UniRule"/>
</dbReference>
<feature type="binding site" evidence="7">
    <location>
        <position position="207"/>
    </location>
    <ligand>
        <name>L-glutamine</name>
        <dbReference type="ChEBI" id="CHEBI:58359"/>
    </ligand>
</feature>
<reference evidence="11 12" key="1">
    <citation type="submission" date="2020-02" db="EMBL/GenBank/DDBJ databases">
        <authorList>
            <person name="Kim Y.B."/>
            <person name="Roh S.W."/>
        </authorList>
    </citation>
    <scope>NUCLEOTIDE SEQUENCE [LARGE SCALE GENOMIC DNA]</scope>
    <source>
        <strain evidence="11 12">DSM 103574</strain>
    </source>
</reference>
<dbReference type="KEGG" id="abut:Ami103574_02235"/>
<feature type="binding site" evidence="7">
    <location>
        <position position="624"/>
    </location>
    <ligand>
        <name>deamido-NAD(+)</name>
        <dbReference type="ChEBI" id="CHEBI:58437"/>
        <note>ligand shared between two neighboring subunits</note>
    </ligand>
</feature>
<comment type="catalytic activity">
    <reaction evidence="7 8">
        <text>deamido-NAD(+) + L-glutamine + ATP + H2O = L-glutamate + AMP + diphosphate + NAD(+) + H(+)</text>
        <dbReference type="Rhea" id="RHEA:24384"/>
        <dbReference type="ChEBI" id="CHEBI:15377"/>
        <dbReference type="ChEBI" id="CHEBI:15378"/>
        <dbReference type="ChEBI" id="CHEBI:29985"/>
        <dbReference type="ChEBI" id="CHEBI:30616"/>
        <dbReference type="ChEBI" id="CHEBI:33019"/>
        <dbReference type="ChEBI" id="CHEBI:57540"/>
        <dbReference type="ChEBI" id="CHEBI:58359"/>
        <dbReference type="ChEBI" id="CHEBI:58437"/>
        <dbReference type="ChEBI" id="CHEBI:456215"/>
        <dbReference type="EC" id="6.3.5.1"/>
    </reaction>
</comment>
<feature type="binding site" evidence="7">
    <location>
        <position position="450"/>
    </location>
    <ligand>
        <name>deamido-NAD(+)</name>
        <dbReference type="ChEBI" id="CHEBI:58437"/>
        <note>ligand shared between two neighboring subunits</note>
    </ligand>
</feature>
<organism evidence="11 12">
    <name type="scientific">Aminipila butyrica</name>
    <dbReference type="NCBI Taxonomy" id="433296"/>
    <lineage>
        <taxon>Bacteria</taxon>
        <taxon>Bacillati</taxon>
        <taxon>Bacillota</taxon>
        <taxon>Clostridia</taxon>
        <taxon>Peptostreptococcales</taxon>
        <taxon>Anaerovoracaceae</taxon>
        <taxon>Aminipila</taxon>
    </lineage>
</organism>
<dbReference type="GO" id="GO:0004359">
    <property type="term" value="F:glutaminase activity"/>
    <property type="evidence" value="ECO:0007669"/>
    <property type="project" value="InterPro"/>
</dbReference>
<feature type="binding site" evidence="7">
    <location>
        <position position="124"/>
    </location>
    <ligand>
        <name>L-glutamine</name>
        <dbReference type="ChEBI" id="CHEBI:58359"/>
    </ligand>
</feature>
<evidence type="ECO:0000256" key="7">
    <source>
        <dbReference type="HAMAP-Rule" id="MF_02090"/>
    </source>
</evidence>
<comment type="function">
    <text evidence="7">Catalyzes the ATP-dependent amidation of deamido-NAD to form NAD. Uses L-glutamine as a nitrogen source.</text>
</comment>
<feature type="active site" description="For glutaminase activity" evidence="7">
    <location>
        <position position="118"/>
    </location>
</feature>
<keyword evidence="4 7" id="KW-0547">Nucleotide-binding</keyword>
<evidence type="ECO:0000256" key="2">
    <source>
        <dbReference type="ARBA" id="ARBA00007145"/>
    </source>
</evidence>
<dbReference type="Gene3D" id="3.40.50.620">
    <property type="entry name" value="HUPs"/>
    <property type="match status" value="1"/>
</dbReference>
<dbReference type="Gene3D" id="1.10.10.1140">
    <property type="entry name" value="Glutamine-dependent NAD+ synthetase, C-terminal domain"/>
    <property type="match status" value="1"/>
</dbReference>
<sequence length="661" mass="73646">MANMGLVRVAAASPKVKVANVQYNVEQIIRYIKQAADEDVQAGFVLFPELAITGYSCGDLFYQPHLYQQNLNGLKAILEASREYDLGILVGFYLRIRDNLYNCVAVLQQGKIKGVVPKMFIPNYKEFYEGRWFAPGAQVVKDIHSVHLFDEEVPFGNLLFCDSQSGFSIGVEICEDLWMPITPGAQLCLNGAHIIFNASASNETVGKAPYRRNLVLTESGKNNCGYVYASAGVHESTTDLVFSGHTMIAENGSMIQEGSRFQREGTLLTGDVDFQRIQFERSHGQTFNSSAAAYTDASMFHQVELNPVPLVESQMKLIRPYERNPFVPDNPAVVDDSCQEIFSIQTAGLAKRIEHARAQKCILGISGGLDSTLALLVTAQTCKLLGRPASDMIAITMPGFGTTGKTYRNALTIMELLGAEIREIPIGDAVLKHFEDIGQDKELRDLTYENCQARERTQILMDVANKENGLVVGTGDLSELALGWCTYNGDHMSMYGVNGGVPKTLVRFVVKWVMDNLLLNEKTGKGFSKDDLLLKETLQDILDTPISPELLPPDENGDIAQKTEDSVGPYILHDFFIFYTLRHGMPPKKLLYVASQVFKGEYEEDFIRKWLTVFYRRFFSQQFKRSCMPDGPKVGSVSLSPRGDWRMPSDGDAAAWLTELE</sequence>
<evidence type="ECO:0000256" key="6">
    <source>
        <dbReference type="ARBA" id="ARBA00023027"/>
    </source>
</evidence>
<dbReference type="InterPro" id="IPR003010">
    <property type="entry name" value="C-N_Hydrolase"/>
</dbReference>
<dbReference type="AlphaFoldDB" id="A0A858BQQ4"/>
<evidence type="ECO:0000256" key="3">
    <source>
        <dbReference type="ARBA" id="ARBA00022598"/>
    </source>
</evidence>
<dbReference type="CDD" id="cd07570">
    <property type="entry name" value="GAT_Gln-NAD-synth"/>
    <property type="match status" value="1"/>
</dbReference>
<comment type="pathway">
    <text evidence="1 7 8">Cofactor biosynthesis; NAD(+) biosynthesis; NAD(+) from deamido-NAD(+) (L-Gln route): step 1/1.</text>
</comment>
<dbReference type="GO" id="GO:0009435">
    <property type="term" value="P:NAD+ biosynthetic process"/>
    <property type="evidence" value="ECO:0007669"/>
    <property type="project" value="UniProtKB-UniRule"/>
</dbReference>
<dbReference type="InterPro" id="IPR003694">
    <property type="entry name" value="NAD_synthase"/>
</dbReference>
<evidence type="ECO:0000256" key="5">
    <source>
        <dbReference type="ARBA" id="ARBA00022840"/>
    </source>
</evidence>
<dbReference type="HAMAP" id="MF_02090">
    <property type="entry name" value="NadE_glutamine_dep"/>
    <property type="match status" value="1"/>
</dbReference>
<evidence type="ECO:0000256" key="4">
    <source>
        <dbReference type="ARBA" id="ARBA00022741"/>
    </source>
</evidence>
<dbReference type="SUPFAM" id="SSF56317">
    <property type="entry name" value="Carbon-nitrogen hydrolase"/>
    <property type="match status" value="1"/>
</dbReference>
<feature type="active site" description="Proton acceptor; for glutaminase activity" evidence="7">
    <location>
        <position position="49"/>
    </location>
</feature>
<comment type="similarity">
    <text evidence="2 7 8">In the C-terminal section; belongs to the NAD synthetase family.</text>
</comment>
<dbReference type="CDD" id="cd00553">
    <property type="entry name" value="NAD_synthase"/>
    <property type="match status" value="1"/>
</dbReference>
<feature type="binding site" evidence="7">
    <location>
        <begin position="364"/>
        <end position="371"/>
    </location>
    <ligand>
        <name>ATP</name>
        <dbReference type="ChEBI" id="CHEBI:30616"/>
    </ligand>
</feature>
<dbReference type="GO" id="GO:0005737">
    <property type="term" value="C:cytoplasm"/>
    <property type="evidence" value="ECO:0007669"/>
    <property type="project" value="InterPro"/>
</dbReference>
<dbReference type="Pfam" id="PF00795">
    <property type="entry name" value="CN_hydrolase"/>
    <property type="match status" value="1"/>
</dbReference>
<dbReference type="RefSeq" id="WP_163065121.1">
    <property type="nucleotide sequence ID" value="NZ_CP048649.1"/>
</dbReference>
<dbReference type="UniPathway" id="UPA00253">
    <property type="reaction ID" value="UER00334"/>
</dbReference>
<dbReference type="EC" id="6.3.5.1" evidence="7 8"/>
<dbReference type="GO" id="GO:0005524">
    <property type="term" value="F:ATP binding"/>
    <property type="evidence" value="ECO:0007669"/>
    <property type="project" value="UniProtKB-UniRule"/>
</dbReference>
<feature type="binding site" evidence="7">
    <location>
        <begin position="484"/>
        <end position="487"/>
    </location>
    <ligand>
        <name>deamido-NAD(+)</name>
        <dbReference type="ChEBI" id="CHEBI:58437"/>
        <note>ligand shared between two neighboring subunits</note>
    </ligand>
</feature>
<dbReference type="Gene3D" id="3.60.110.10">
    <property type="entry name" value="Carbon-nitrogen hydrolase"/>
    <property type="match status" value="1"/>
</dbReference>
<keyword evidence="5 7" id="KW-0067">ATP-binding</keyword>
<name>A0A858BQQ4_9FIRM</name>
<feature type="domain" description="CN hydrolase" evidence="10">
    <location>
        <begin position="7"/>
        <end position="274"/>
    </location>
</feature>
<evidence type="ECO:0000259" key="10">
    <source>
        <dbReference type="PROSITE" id="PS50263"/>
    </source>
</evidence>
<keyword evidence="3 7" id="KW-0436">Ligase</keyword>
<dbReference type="PANTHER" id="PTHR23090:SF9">
    <property type="entry name" value="GLUTAMINE-DEPENDENT NAD(+) SYNTHETASE"/>
    <property type="match status" value="1"/>
</dbReference>
<dbReference type="PROSITE" id="PS50263">
    <property type="entry name" value="CN_HYDROLASE"/>
    <property type="match status" value="1"/>
</dbReference>
<dbReference type="InterPro" id="IPR022310">
    <property type="entry name" value="NAD/GMP_synthase"/>
</dbReference>
<dbReference type="Proteomes" id="UP000466848">
    <property type="component" value="Chromosome"/>
</dbReference>
<evidence type="ECO:0000256" key="1">
    <source>
        <dbReference type="ARBA" id="ARBA00005188"/>
    </source>
</evidence>
<keyword evidence="12" id="KW-1185">Reference proteome</keyword>
<evidence type="ECO:0000256" key="9">
    <source>
        <dbReference type="RuleBase" id="RU003811"/>
    </source>
</evidence>
<dbReference type="EMBL" id="CP048649">
    <property type="protein sequence ID" value="QIB68201.1"/>
    <property type="molecule type" value="Genomic_DNA"/>
</dbReference>
<proteinExistence type="inferred from homology"/>
<dbReference type="Pfam" id="PF02540">
    <property type="entry name" value="NAD_synthase"/>
    <property type="match status" value="1"/>
</dbReference>
<keyword evidence="6 7" id="KW-0520">NAD</keyword>
<accession>A0A858BQQ4</accession>
<gene>
    <name evidence="7" type="primary">nadE</name>
    <name evidence="11" type="ORF">Ami103574_02235</name>
</gene>
<dbReference type="InterPro" id="IPR014729">
    <property type="entry name" value="Rossmann-like_a/b/a_fold"/>
</dbReference>
<evidence type="ECO:0000313" key="11">
    <source>
        <dbReference type="EMBL" id="QIB68201.1"/>
    </source>
</evidence>
<protein>
    <recommendedName>
        <fullName evidence="7 8">Glutamine-dependent NAD(+) synthetase</fullName>
        <ecNumber evidence="7 8">6.3.5.1</ecNumber>
    </recommendedName>
    <alternativeName>
        <fullName evidence="7 8">NAD(+) synthase [glutamine-hydrolyzing]</fullName>
    </alternativeName>
</protein>
<feature type="binding site" evidence="7">
    <location>
        <position position="479"/>
    </location>
    <ligand>
        <name>deamido-NAD(+)</name>
        <dbReference type="ChEBI" id="CHEBI:58437"/>
        <note>ligand shared between two neighboring subunits</note>
    </ligand>
</feature>
<dbReference type="InterPro" id="IPR014445">
    <property type="entry name" value="Gln-dep_NAD_synthase"/>
</dbReference>
<feature type="binding site" evidence="7">
    <location>
        <position position="201"/>
    </location>
    <ligand>
        <name>L-glutamine</name>
        <dbReference type="ChEBI" id="CHEBI:58359"/>
    </ligand>
</feature>
<feature type="active site" description="Nucleophile; for glutaminase activity" evidence="7">
    <location>
        <position position="174"/>
    </location>
</feature>
<feature type="binding site" evidence="7">
    <location>
        <position position="474"/>
    </location>
    <ligand>
        <name>ATP</name>
        <dbReference type="ChEBI" id="CHEBI:30616"/>
    </ligand>
</feature>
<dbReference type="NCBIfam" id="TIGR00552">
    <property type="entry name" value="nadE"/>
    <property type="match status" value="1"/>
</dbReference>
<comment type="similarity">
    <text evidence="9">Belongs to the NAD synthetase family.</text>
</comment>
<dbReference type="InterPro" id="IPR041856">
    <property type="entry name" value="NAD+_synth_C"/>
</dbReference>
<evidence type="ECO:0000313" key="12">
    <source>
        <dbReference type="Proteomes" id="UP000466848"/>
    </source>
</evidence>
<dbReference type="SUPFAM" id="SSF52402">
    <property type="entry name" value="Adenine nucleotide alpha hydrolases-like"/>
    <property type="match status" value="1"/>
</dbReference>
<dbReference type="NCBIfam" id="NF002730">
    <property type="entry name" value="PRK02628.1"/>
    <property type="match status" value="1"/>
</dbReference>
<dbReference type="GO" id="GO:0008795">
    <property type="term" value="F:NAD+ synthase activity"/>
    <property type="evidence" value="ECO:0007669"/>
    <property type="project" value="UniProtKB-UniRule"/>
</dbReference>
<dbReference type="InterPro" id="IPR036526">
    <property type="entry name" value="C-N_Hydrolase_sf"/>
</dbReference>
<dbReference type="PANTHER" id="PTHR23090">
    <property type="entry name" value="NH 3 /GLUTAMINE-DEPENDENT NAD + SYNTHETASE"/>
    <property type="match status" value="1"/>
</dbReference>
<dbReference type="PIRSF" id="PIRSF006630">
    <property type="entry name" value="NADS_GAT"/>
    <property type="match status" value="1"/>
</dbReference>